<organism evidence="2 3">
    <name type="scientific">Granulicella mallensis (strain ATCC BAA-1857 / DSM 23137 / MP5ACTX8)</name>
    <dbReference type="NCBI Taxonomy" id="682795"/>
    <lineage>
        <taxon>Bacteria</taxon>
        <taxon>Pseudomonadati</taxon>
        <taxon>Acidobacteriota</taxon>
        <taxon>Terriglobia</taxon>
        <taxon>Terriglobales</taxon>
        <taxon>Acidobacteriaceae</taxon>
        <taxon>Granulicella</taxon>
    </lineage>
</organism>
<protein>
    <submittedName>
        <fullName evidence="2">Uncharacterized protein</fullName>
    </submittedName>
</protein>
<keyword evidence="1" id="KW-0812">Transmembrane</keyword>
<reference evidence="2 3" key="1">
    <citation type="submission" date="2011-11" db="EMBL/GenBank/DDBJ databases">
        <title>Complete sequence of Granulicella mallensis MP5ACTX8.</title>
        <authorList>
            <consortium name="US DOE Joint Genome Institute"/>
            <person name="Lucas S."/>
            <person name="Copeland A."/>
            <person name="Lapidus A."/>
            <person name="Cheng J.-F."/>
            <person name="Goodwin L."/>
            <person name="Pitluck S."/>
            <person name="Peters L."/>
            <person name="Lu M."/>
            <person name="Detter J.C."/>
            <person name="Han C."/>
            <person name="Tapia R."/>
            <person name="Land M."/>
            <person name="Hauser L."/>
            <person name="Kyrpides N."/>
            <person name="Ivanova N."/>
            <person name="Mikhailova N."/>
            <person name="Pagani I."/>
            <person name="Rawat S."/>
            <person name="Mannisto M."/>
            <person name="Haggblom M."/>
            <person name="Woyke T."/>
        </authorList>
    </citation>
    <scope>NUCLEOTIDE SEQUENCE [LARGE SCALE GENOMIC DNA]</scope>
    <source>
        <strain evidence="3">ATCC BAA-1857 / DSM 23137 / MP5ACTX8</strain>
    </source>
</reference>
<dbReference type="eggNOG" id="ENOG502ZIQU">
    <property type="taxonomic scope" value="Bacteria"/>
</dbReference>
<dbReference type="KEGG" id="gma:AciX8_4711"/>
<evidence type="ECO:0000313" key="3">
    <source>
        <dbReference type="Proteomes" id="UP000007113"/>
    </source>
</evidence>
<dbReference type="HOGENOM" id="CLU_1203460_0_0_0"/>
<dbReference type="STRING" id="682795.AciX8_4711"/>
<keyword evidence="3" id="KW-1185">Reference proteome</keyword>
<dbReference type="EMBL" id="CP003130">
    <property type="protein sequence ID" value="AEU38980.1"/>
    <property type="molecule type" value="Genomic_DNA"/>
</dbReference>
<evidence type="ECO:0000313" key="2">
    <source>
        <dbReference type="EMBL" id="AEU38980.1"/>
    </source>
</evidence>
<name>G8NXI5_GRAMM</name>
<proteinExistence type="predicted"/>
<keyword evidence="1" id="KW-0472">Membrane</keyword>
<feature type="transmembrane region" description="Helical" evidence="1">
    <location>
        <begin position="158"/>
        <end position="176"/>
    </location>
</feature>
<accession>G8NXI5</accession>
<dbReference type="Proteomes" id="UP000007113">
    <property type="component" value="Chromosome"/>
</dbReference>
<evidence type="ECO:0000256" key="1">
    <source>
        <dbReference type="SAM" id="Phobius"/>
    </source>
</evidence>
<dbReference type="OrthoDB" id="121869at2"/>
<dbReference type="AlphaFoldDB" id="G8NXI5"/>
<dbReference type="RefSeq" id="WP_014267851.1">
    <property type="nucleotide sequence ID" value="NC_016631.1"/>
</dbReference>
<keyword evidence="1" id="KW-1133">Transmembrane helix</keyword>
<sequence>MTLIRKWALKVSSAVVRYASPGCKEWAEGLAREVDFIEGDWAALSWAIGSTRVLLDRRQGSAGAKVPFKIPGAGEWIFWLMCFSQLFSNCCVAIRSTYEPERIGSALIASGWLYWGASSVLAWFQERRSPPRYEVEATLLFSRAKLERRLKRFRSVRRWFPVLATIAICSGLVLNIEGAFAGLHHVFSGVVIAGGLFAIRLECLDSPSKIEHRISLINRLIAQKRAEVND</sequence>
<gene>
    <name evidence="2" type="ordered locus">AciX8_4711</name>
</gene>
<feature type="transmembrane region" description="Helical" evidence="1">
    <location>
        <begin position="182"/>
        <end position="199"/>
    </location>
</feature>